<keyword evidence="2" id="KW-0326">Glycosidase</keyword>
<dbReference type="RefSeq" id="WP_142546094.1">
    <property type="nucleotide sequence ID" value="NZ_SADY01000009.1"/>
</dbReference>
<dbReference type="Proteomes" id="UP000316208">
    <property type="component" value="Unassembled WGS sequence"/>
</dbReference>
<dbReference type="EMBL" id="SADY01000009">
    <property type="protein sequence ID" value="TQR41749.1"/>
    <property type="molecule type" value="Genomic_DNA"/>
</dbReference>
<sequence length="318" mass="35124">MSEKKRVIIDTDTAGDDTIAILTALHYFQVEGIMITGGNVQFDQQVENALYTVQVAGHSGKVPVYKGYEGPLMGLGHKEHRTVEDVHGKDGMGDSFFEKAIQSPATGHAVDFLIDTVHNNPGEIHLLAIAPLTNIAMAIKKDPTIIPLIPHLYIMGGTNNALGNITPTAEYNFYVDPEAAKIVLHSGIPITMVGWEMCTQYSIMDDNDHAEIEQLGTKGAKFFKDVNKVVMHFNKTVHRLNGTTHPDTLLAAVAADESIMTNSHLYHVDVETVGELTRGYSLVDINNRLERTRNVRVCEAVDRDAFKRMLFDVLKSIN</sequence>
<accession>A0ABY3AI74</accession>
<evidence type="ECO:0000256" key="1">
    <source>
        <dbReference type="ARBA" id="ARBA00022801"/>
    </source>
</evidence>
<dbReference type="PROSITE" id="PS01247">
    <property type="entry name" value="IUNH"/>
    <property type="match status" value="1"/>
</dbReference>
<keyword evidence="1 4" id="KW-0378">Hydrolase</keyword>
<dbReference type="InterPro" id="IPR015910">
    <property type="entry name" value="I/U_nuclsd_hydro_CS"/>
</dbReference>
<evidence type="ECO:0000313" key="5">
    <source>
        <dbReference type="Proteomes" id="UP000316208"/>
    </source>
</evidence>
<name>A0ABY3AI74_PAEPP</name>
<comment type="caution">
    <text evidence="4">The sequence shown here is derived from an EMBL/GenBank/DDBJ whole genome shotgun (WGS) entry which is preliminary data.</text>
</comment>
<dbReference type="InterPro" id="IPR052775">
    <property type="entry name" value="IUN_hydrolase"/>
</dbReference>
<dbReference type="PANTHER" id="PTHR46190:SF1">
    <property type="entry name" value="SI:CH211-201H21.5"/>
    <property type="match status" value="1"/>
</dbReference>
<evidence type="ECO:0000259" key="3">
    <source>
        <dbReference type="Pfam" id="PF01156"/>
    </source>
</evidence>
<dbReference type="InterPro" id="IPR001910">
    <property type="entry name" value="Inosine/uridine_hydrolase_dom"/>
</dbReference>
<keyword evidence="5" id="KW-1185">Reference proteome</keyword>
<feature type="domain" description="Inosine/uridine-preferring nucleoside hydrolase" evidence="3">
    <location>
        <begin position="7"/>
        <end position="307"/>
    </location>
</feature>
<proteinExistence type="predicted"/>
<dbReference type="SUPFAM" id="SSF53590">
    <property type="entry name" value="Nucleoside hydrolase"/>
    <property type="match status" value="1"/>
</dbReference>
<dbReference type="InterPro" id="IPR036452">
    <property type="entry name" value="Ribo_hydro-like"/>
</dbReference>
<evidence type="ECO:0000256" key="2">
    <source>
        <dbReference type="ARBA" id="ARBA00023295"/>
    </source>
</evidence>
<reference evidence="4 5" key="1">
    <citation type="submission" date="2018-03" db="EMBL/GenBank/DDBJ databases">
        <title>Aerobic endospore-forming bacteria genome sequencing and assembly.</title>
        <authorList>
            <person name="Cavalcante D.A."/>
            <person name="Driks A."/>
            <person name="Putonti C."/>
            <person name="De-Souza M.T."/>
        </authorList>
    </citation>
    <scope>NUCLEOTIDE SEQUENCE [LARGE SCALE GENOMIC DNA]</scope>
    <source>
        <strain evidence="4 5">SDF0028</strain>
    </source>
</reference>
<dbReference type="PANTHER" id="PTHR46190">
    <property type="entry name" value="SI:CH211-201H21.5-RELATED"/>
    <property type="match status" value="1"/>
</dbReference>
<evidence type="ECO:0000313" key="4">
    <source>
        <dbReference type="EMBL" id="TQR41749.1"/>
    </source>
</evidence>
<dbReference type="Gene3D" id="3.90.245.10">
    <property type="entry name" value="Ribonucleoside hydrolase-like"/>
    <property type="match status" value="1"/>
</dbReference>
<gene>
    <name evidence="4" type="ORF">C7Y44_24835</name>
</gene>
<dbReference type="CDD" id="cd02649">
    <property type="entry name" value="nuc_hydro_CeIAG"/>
    <property type="match status" value="1"/>
</dbReference>
<dbReference type="GO" id="GO:0016787">
    <property type="term" value="F:hydrolase activity"/>
    <property type="evidence" value="ECO:0007669"/>
    <property type="project" value="UniProtKB-KW"/>
</dbReference>
<protein>
    <submittedName>
        <fullName evidence="4">Nucleoside hydrolase</fullName>
    </submittedName>
</protein>
<dbReference type="Pfam" id="PF01156">
    <property type="entry name" value="IU_nuc_hydro"/>
    <property type="match status" value="1"/>
</dbReference>
<organism evidence="4 5">
    <name type="scientific">Paenibacillus popilliae</name>
    <name type="common">Bacillus popilliae</name>
    <dbReference type="NCBI Taxonomy" id="78057"/>
    <lineage>
        <taxon>Bacteria</taxon>
        <taxon>Bacillati</taxon>
        <taxon>Bacillota</taxon>
        <taxon>Bacilli</taxon>
        <taxon>Bacillales</taxon>
        <taxon>Paenibacillaceae</taxon>
        <taxon>Paenibacillus</taxon>
    </lineage>
</organism>